<feature type="transmembrane region" description="Helical" evidence="1">
    <location>
        <begin position="36"/>
        <end position="57"/>
    </location>
</feature>
<feature type="transmembrane region" description="Helical" evidence="1">
    <location>
        <begin position="106"/>
        <end position="128"/>
    </location>
</feature>
<dbReference type="Proteomes" id="UP000193685">
    <property type="component" value="Unassembled WGS sequence"/>
</dbReference>
<evidence type="ECO:0000313" key="3">
    <source>
        <dbReference type="Proteomes" id="UP000193685"/>
    </source>
</evidence>
<feature type="transmembrane region" description="Helical" evidence="1">
    <location>
        <begin position="69"/>
        <end position="86"/>
    </location>
</feature>
<evidence type="ECO:0000313" key="2">
    <source>
        <dbReference type="EMBL" id="ORY74800.1"/>
    </source>
</evidence>
<evidence type="ECO:0000256" key="1">
    <source>
        <dbReference type="SAM" id="Phobius"/>
    </source>
</evidence>
<comment type="caution">
    <text evidence="2">The sequence shown here is derived from an EMBL/GenBank/DDBJ whole genome shotgun (WGS) entry which is preliminary data.</text>
</comment>
<reference evidence="2 3" key="1">
    <citation type="submission" date="2016-07" db="EMBL/GenBank/DDBJ databases">
        <title>Pervasive Adenine N6-methylation of Active Genes in Fungi.</title>
        <authorList>
            <consortium name="DOE Joint Genome Institute"/>
            <person name="Mondo S.J."/>
            <person name="Dannebaum R.O."/>
            <person name="Kuo R.C."/>
            <person name="Labutti K."/>
            <person name="Haridas S."/>
            <person name="Kuo A."/>
            <person name="Salamov A."/>
            <person name="Ahrendt S.R."/>
            <person name="Lipzen A."/>
            <person name="Sullivan W."/>
            <person name="Andreopoulos W.B."/>
            <person name="Clum A."/>
            <person name="Lindquist E."/>
            <person name="Daum C."/>
            <person name="Ramamoorthy G.K."/>
            <person name="Gryganskyi A."/>
            <person name="Culley D."/>
            <person name="Magnuson J.K."/>
            <person name="James T.Y."/>
            <person name="O'Malley M.A."/>
            <person name="Stajich J.E."/>
            <person name="Spatafora J.W."/>
            <person name="Visel A."/>
            <person name="Grigoriev I.V."/>
        </authorList>
    </citation>
    <scope>NUCLEOTIDE SEQUENCE [LARGE SCALE GENOMIC DNA]</scope>
    <source>
        <strain evidence="2 3">12-1054</strain>
    </source>
</reference>
<sequence>MLHHEPAQKEQDLVAILILDNLAAGIMLVIEAMQEFRYFFFSIVNFILLILGSIVLLSLPVLSYSHSRAWTGLPILVIAKTILNSLRSSFYDISTGFTSQPLRSLVFAAGVASGVPSLLYLLMPLFLWRPDKPGGWIGYLVASTQTVAMHGVPVISRPVYVPEPRYHF</sequence>
<keyword evidence="1" id="KW-0812">Transmembrane</keyword>
<keyword evidence="1" id="KW-1133">Transmembrane helix</keyword>
<dbReference type="AlphaFoldDB" id="A0A1Y2ETB3"/>
<keyword evidence="1" id="KW-0472">Membrane</keyword>
<keyword evidence="3" id="KW-1185">Reference proteome</keyword>
<protein>
    <submittedName>
        <fullName evidence="2">Uncharacterized protein</fullName>
    </submittedName>
</protein>
<organism evidence="2 3">
    <name type="scientific">Protomyces lactucae-debilis</name>
    <dbReference type="NCBI Taxonomy" id="2754530"/>
    <lineage>
        <taxon>Eukaryota</taxon>
        <taxon>Fungi</taxon>
        <taxon>Dikarya</taxon>
        <taxon>Ascomycota</taxon>
        <taxon>Taphrinomycotina</taxon>
        <taxon>Taphrinomycetes</taxon>
        <taxon>Taphrinales</taxon>
        <taxon>Protomycetaceae</taxon>
        <taxon>Protomyces</taxon>
    </lineage>
</organism>
<dbReference type="GeneID" id="63788249"/>
<dbReference type="RefSeq" id="XP_040722106.1">
    <property type="nucleotide sequence ID" value="XM_040871650.1"/>
</dbReference>
<feature type="transmembrane region" description="Helical" evidence="1">
    <location>
        <begin position="12"/>
        <end position="30"/>
    </location>
</feature>
<gene>
    <name evidence="2" type="ORF">BCR37DRAFT_395654</name>
</gene>
<dbReference type="EMBL" id="MCFI01000028">
    <property type="protein sequence ID" value="ORY74800.1"/>
    <property type="molecule type" value="Genomic_DNA"/>
</dbReference>
<proteinExistence type="predicted"/>
<accession>A0A1Y2ETB3</accession>
<name>A0A1Y2ETB3_PROLT</name>